<evidence type="ECO:0000313" key="4">
    <source>
        <dbReference type="EMBL" id="MBB5692074.1"/>
    </source>
</evidence>
<accession>A0A840YDV7</accession>
<dbReference type="PANTHER" id="PTHR13789">
    <property type="entry name" value="MONOOXYGENASE"/>
    <property type="match status" value="1"/>
</dbReference>
<dbReference type="PANTHER" id="PTHR13789:SF268">
    <property type="entry name" value="5-METHYLPHENAZINE-1-CARBOXYLATE 1-MONOOXYGENASE"/>
    <property type="match status" value="1"/>
</dbReference>
<dbReference type="SUPFAM" id="SSF54373">
    <property type="entry name" value="FAD-linked reductases, C-terminal domain"/>
    <property type="match status" value="1"/>
</dbReference>
<evidence type="ECO:0000313" key="5">
    <source>
        <dbReference type="Proteomes" id="UP000580654"/>
    </source>
</evidence>
<protein>
    <submittedName>
        <fullName evidence="4">2-polyprenyl-6-methoxyphenol hydroxylase-like FAD-dependent oxidoreductase</fullName>
    </submittedName>
</protein>
<keyword evidence="5" id="KW-1185">Reference proteome</keyword>
<dbReference type="Pfam" id="PF01494">
    <property type="entry name" value="FAD_binding_3"/>
    <property type="match status" value="2"/>
</dbReference>
<keyword evidence="2" id="KW-0503">Monooxygenase</keyword>
<proteinExistence type="predicted"/>
<dbReference type="NCBIfam" id="NF005720">
    <property type="entry name" value="PRK07538.1"/>
    <property type="match status" value="1"/>
</dbReference>
<reference evidence="4 5" key="1">
    <citation type="submission" date="2020-08" db="EMBL/GenBank/DDBJ databases">
        <title>Genomic Encyclopedia of Type Strains, Phase IV (KMG-IV): sequencing the most valuable type-strain genomes for metagenomic binning, comparative biology and taxonomic classification.</title>
        <authorList>
            <person name="Goeker M."/>
        </authorList>
    </citation>
    <scope>NUCLEOTIDE SEQUENCE [LARGE SCALE GENOMIC DNA]</scope>
    <source>
        <strain evidence="4 5">DSM 25622</strain>
    </source>
</reference>
<dbReference type="GO" id="GO:0004497">
    <property type="term" value="F:monooxygenase activity"/>
    <property type="evidence" value="ECO:0007669"/>
    <property type="project" value="UniProtKB-KW"/>
</dbReference>
<dbReference type="SUPFAM" id="SSF51905">
    <property type="entry name" value="FAD/NAD(P)-binding domain"/>
    <property type="match status" value="1"/>
</dbReference>
<feature type="domain" description="FAD-binding" evidence="3">
    <location>
        <begin position="286"/>
        <end position="351"/>
    </location>
</feature>
<dbReference type="AlphaFoldDB" id="A0A840YDV7"/>
<dbReference type="Proteomes" id="UP000580654">
    <property type="component" value="Unassembled WGS sequence"/>
</dbReference>
<gene>
    <name evidence="4" type="ORF">FHS87_000085</name>
</gene>
<keyword evidence="1" id="KW-0560">Oxidoreductase</keyword>
<dbReference type="PRINTS" id="PR00420">
    <property type="entry name" value="RNGMNOXGNASE"/>
</dbReference>
<dbReference type="Gene3D" id="3.30.9.30">
    <property type="match status" value="1"/>
</dbReference>
<dbReference type="EMBL" id="JACIJD010000001">
    <property type="protein sequence ID" value="MBB5692074.1"/>
    <property type="molecule type" value="Genomic_DNA"/>
</dbReference>
<name>A0A840YDV7_9PROT</name>
<dbReference type="InterPro" id="IPR036188">
    <property type="entry name" value="FAD/NAD-bd_sf"/>
</dbReference>
<evidence type="ECO:0000256" key="1">
    <source>
        <dbReference type="ARBA" id="ARBA00023002"/>
    </source>
</evidence>
<feature type="domain" description="FAD-binding" evidence="3">
    <location>
        <begin position="2"/>
        <end position="164"/>
    </location>
</feature>
<dbReference type="RefSeq" id="WP_184512703.1">
    <property type="nucleotide sequence ID" value="NZ_JACIJD010000001.1"/>
</dbReference>
<dbReference type="InterPro" id="IPR002938">
    <property type="entry name" value="FAD-bd"/>
</dbReference>
<organism evidence="4 5">
    <name type="scientific">Muricoccus pecuniae</name>
    <dbReference type="NCBI Taxonomy" id="693023"/>
    <lineage>
        <taxon>Bacteria</taxon>
        <taxon>Pseudomonadati</taxon>
        <taxon>Pseudomonadota</taxon>
        <taxon>Alphaproteobacteria</taxon>
        <taxon>Acetobacterales</taxon>
        <taxon>Roseomonadaceae</taxon>
        <taxon>Muricoccus</taxon>
    </lineage>
</organism>
<evidence type="ECO:0000259" key="3">
    <source>
        <dbReference type="Pfam" id="PF01494"/>
    </source>
</evidence>
<evidence type="ECO:0000256" key="2">
    <source>
        <dbReference type="ARBA" id="ARBA00023033"/>
    </source>
</evidence>
<comment type="caution">
    <text evidence="4">The sequence shown here is derived from an EMBL/GenBank/DDBJ whole genome shotgun (WGS) entry which is preliminary data.</text>
</comment>
<sequence length="428" mass="45935">MRVIISGGGIGGLTLAMALHEAGIGVELHEAVPMPKPLGVGINLLPHAVRELTELGLGERVLAAGVPTRELLYATRRGEEVWREDRGLAAGYRWPQVSIHRGTLFMLLLEAARERLGDAIHLGSRGVGAESDAEGATLHLEGGGRVRGDAVVAADGIHSAIRASWHPHEGAPRWNGSLMWRAVAEHPGYLTGRTMVQAGNSDLKFVCYPIREATADRPALVNWIAERRMDPDTPWAREDWNRPGRIEDFLPDFAGWEWPWLSVPSLIRAAPAVWEFPMVDRDPLPEWTRGRVTLLGDAAHPMYPIGSNGASQGILDARTLAFHLATEGEAVAGLRAYEAARRPATSALVQAARGQGPDLVLDLADRRAPDGFEAAGGREAVLPLAELQEIAAGYKRKAGFDPVLLNARPSLSARLGSAPTPTGLAGAA</sequence>
<dbReference type="Gene3D" id="3.50.50.60">
    <property type="entry name" value="FAD/NAD(P)-binding domain"/>
    <property type="match status" value="1"/>
</dbReference>
<dbReference type="InterPro" id="IPR050493">
    <property type="entry name" value="FAD-dep_Monooxygenase_BioMet"/>
</dbReference>
<dbReference type="GO" id="GO:0071949">
    <property type="term" value="F:FAD binding"/>
    <property type="evidence" value="ECO:0007669"/>
    <property type="project" value="InterPro"/>
</dbReference>